<evidence type="ECO:0000313" key="1">
    <source>
        <dbReference type="EMBL" id="EAC0789762.1"/>
    </source>
</evidence>
<proteinExistence type="predicted"/>
<protein>
    <submittedName>
        <fullName evidence="1">Uncharacterized protein</fullName>
    </submittedName>
</protein>
<accession>A0A3Z6QS07</accession>
<organism evidence="1">
    <name type="scientific">Salmonella enterica subsp. enterica serovar Java</name>
    <dbReference type="NCBI Taxonomy" id="224729"/>
    <lineage>
        <taxon>Bacteria</taxon>
        <taxon>Pseudomonadati</taxon>
        <taxon>Pseudomonadota</taxon>
        <taxon>Gammaproteobacteria</taxon>
        <taxon>Enterobacterales</taxon>
        <taxon>Enterobacteriaceae</taxon>
        <taxon>Salmonella</taxon>
    </lineage>
</organism>
<comment type="caution">
    <text evidence="1">The sequence shown here is derived from an EMBL/GenBank/DDBJ whole genome shotgun (WGS) entry which is preliminary data.</text>
</comment>
<dbReference type="EMBL" id="AAAGSE010000052">
    <property type="protein sequence ID" value="EAC0789762.1"/>
    <property type="molecule type" value="Genomic_DNA"/>
</dbReference>
<sequence length="127" mass="14358">MTTESNTLAALKITPASMDAEPVYQCEFCHYDTDGLQWHWEDVNTDFFYEQWNPERCGKRRVLYTAPPVPVVSLSDEQLDALLDASGHVLCIQGDNRQRLRQFARDVLSLANMLQGRIPAAGEVSRG</sequence>
<gene>
    <name evidence="1" type="ORF">D6K54_24110</name>
    <name evidence="2" type="ORF">D6S17_28635</name>
</gene>
<dbReference type="EMBL" id="AAHPHN010000115">
    <property type="protein sequence ID" value="EBY8645419.1"/>
    <property type="molecule type" value="Genomic_DNA"/>
</dbReference>
<evidence type="ECO:0000313" key="2">
    <source>
        <dbReference type="EMBL" id="EBY8645419.1"/>
    </source>
</evidence>
<reference evidence="1" key="1">
    <citation type="submission" date="2018-09" db="EMBL/GenBank/DDBJ databases">
        <authorList>
            <person name="Ashton P.M."/>
            <person name="Dallman T."/>
            <person name="Nair S."/>
            <person name="De Pinna E."/>
            <person name="Peters T."/>
            <person name="Grant K."/>
        </authorList>
    </citation>
    <scope>NUCLEOTIDE SEQUENCE [LARGE SCALE GENOMIC DNA]</scope>
    <source>
        <strain evidence="2">140692</strain>
        <strain evidence="1">412099</strain>
    </source>
</reference>
<name>A0A3Z6QS07_SALEB</name>
<dbReference type="AlphaFoldDB" id="A0A3Z6QS07"/>
<dbReference type="Proteomes" id="UP000839631">
    <property type="component" value="Unassembled WGS sequence"/>
</dbReference>